<reference evidence="3 4" key="1">
    <citation type="submission" date="2019-07" db="EMBL/GenBank/DDBJ databases">
        <title>Whole genome shotgun sequence of Kocuria turfanensis NBRC 107627.</title>
        <authorList>
            <person name="Hosoyama A."/>
            <person name="Uohara A."/>
            <person name="Ohji S."/>
            <person name="Ichikawa N."/>
        </authorList>
    </citation>
    <scope>NUCLEOTIDE SEQUENCE [LARGE SCALE GENOMIC DNA]</scope>
    <source>
        <strain evidence="3 4">NBRC 107627</strain>
    </source>
</reference>
<name>A0A512IBF9_9MICC</name>
<dbReference type="PANTHER" id="PTHR34385:SF1">
    <property type="entry name" value="PEPTIDOGLYCAN L-ALANYL-D-GLUTAMATE ENDOPEPTIDASE CWLK"/>
    <property type="match status" value="1"/>
</dbReference>
<dbReference type="InterPro" id="IPR009045">
    <property type="entry name" value="Zn_M74/Hedgehog-like"/>
</dbReference>
<protein>
    <recommendedName>
        <fullName evidence="2">D-alanyl-D-alanine carboxypeptidase-like core domain-containing protein</fullName>
    </recommendedName>
</protein>
<feature type="region of interest" description="Disordered" evidence="1">
    <location>
        <begin position="44"/>
        <end position="100"/>
    </location>
</feature>
<dbReference type="AlphaFoldDB" id="A0A512IBF9"/>
<comment type="caution">
    <text evidence="3">The sequence shown here is derived from an EMBL/GenBank/DDBJ whole genome shotgun (WGS) entry which is preliminary data.</text>
</comment>
<keyword evidence="4" id="KW-1185">Reference proteome</keyword>
<organism evidence="3 4">
    <name type="scientific">Kocuria turfanensis</name>
    <dbReference type="NCBI Taxonomy" id="388357"/>
    <lineage>
        <taxon>Bacteria</taxon>
        <taxon>Bacillati</taxon>
        <taxon>Actinomycetota</taxon>
        <taxon>Actinomycetes</taxon>
        <taxon>Micrococcales</taxon>
        <taxon>Micrococcaceae</taxon>
        <taxon>Kocuria</taxon>
    </lineage>
</organism>
<feature type="compositionally biased region" description="Low complexity" evidence="1">
    <location>
        <begin position="56"/>
        <end position="74"/>
    </location>
</feature>
<dbReference type="EMBL" id="BJZS01000030">
    <property type="protein sequence ID" value="GEO95035.1"/>
    <property type="molecule type" value="Genomic_DNA"/>
</dbReference>
<dbReference type="InterPro" id="IPR003709">
    <property type="entry name" value="VanY-like_core_dom"/>
</dbReference>
<dbReference type="Gene3D" id="3.30.1380.10">
    <property type="match status" value="1"/>
</dbReference>
<dbReference type="RefSeq" id="WP_062734941.1">
    <property type="nucleotide sequence ID" value="NZ_BJZS01000030.1"/>
</dbReference>
<dbReference type="STRING" id="388357.GCA_001580365_01121"/>
<evidence type="ECO:0000256" key="1">
    <source>
        <dbReference type="SAM" id="MobiDB-lite"/>
    </source>
</evidence>
<sequence>MRALRSAAPGPVPRVTGLLGTGLLVAGLLVAGLLGGCAPGVGPSAGREDPAPGSAPPASSATAPSGTGPSGTAPSPGPPSGDGSPTAPAEPPRPPELDDPVSLSVVVNKRRPLVPADWAPPVLEDVEGHRLRPEAAAAARGMLAAARADGVRLRIVSGYRSWAEQQETYAGWVARKGPAAADVVSARPGHSEHQTGLAVDVGEGGGCDLQVCFADTAAAAWVAEHGPEHGFVVRYPWGEEAVTGYWYEPWHLRYLGPGRAQELVRSGAATLEEFAGLGPAPDYPAAAPG</sequence>
<dbReference type="SUPFAM" id="SSF55166">
    <property type="entry name" value="Hedgehog/DD-peptidase"/>
    <property type="match status" value="1"/>
</dbReference>
<gene>
    <name evidence="3" type="ORF">KTU01_11580</name>
</gene>
<dbReference type="InterPro" id="IPR058193">
    <property type="entry name" value="VanY/YodJ_core_dom"/>
</dbReference>
<dbReference type="CDD" id="cd14852">
    <property type="entry name" value="LD-carboxypeptidase"/>
    <property type="match status" value="1"/>
</dbReference>
<accession>A0A512IBF9</accession>
<dbReference type="Proteomes" id="UP000321103">
    <property type="component" value="Unassembled WGS sequence"/>
</dbReference>
<dbReference type="InterPro" id="IPR052179">
    <property type="entry name" value="DD-CPase-like"/>
</dbReference>
<dbReference type="Pfam" id="PF02557">
    <property type="entry name" value="VanY"/>
    <property type="match status" value="1"/>
</dbReference>
<proteinExistence type="predicted"/>
<feature type="domain" description="D-alanyl-D-alanine carboxypeptidase-like core" evidence="2">
    <location>
        <begin position="129"/>
        <end position="256"/>
    </location>
</feature>
<evidence type="ECO:0000313" key="3">
    <source>
        <dbReference type="EMBL" id="GEO95035.1"/>
    </source>
</evidence>
<dbReference type="GO" id="GO:0006508">
    <property type="term" value="P:proteolysis"/>
    <property type="evidence" value="ECO:0007669"/>
    <property type="project" value="InterPro"/>
</dbReference>
<dbReference type="PANTHER" id="PTHR34385">
    <property type="entry name" value="D-ALANYL-D-ALANINE CARBOXYPEPTIDASE"/>
    <property type="match status" value="1"/>
</dbReference>
<evidence type="ECO:0000313" key="4">
    <source>
        <dbReference type="Proteomes" id="UP000321103"/>
    </source>
</evidence>
<dbReference type="GO" id="GO:0008233">
    <property type="term" value="F:peptidase activity"/>
    <property type="evidence" value="ECO:0007669"/>
    <property type="project" value="InterPro"/>
</dbReference>
<evidence type="ECO:0000259" key="2">
    <source>
        <dbReference type="Pfam" id="PF02557"/>
    </source>
</evidence>